<evidence type="ECO:0000313" key="3">
    <source>
        <dbReference type="Proteomes" id="UP001630127"/>
    </source>
</evidence>
<accession>A0ABD3A0C1</accession>
<evidence type="ECO:0000259" key="1">
    <source>
        <dbReference type="PROSITE" id="PS50013"/>
    </source>
</evidence>
<reference evidence="2 3" key="1">
    <citation type="submission" date="2024-11" db="EMBL/GenBank/DDBJ databases">
        <title>A near-complete genome assembly of Cinchona calisaya.</title>
        <authorList>
            <person name="Lian D.C."/>
            <person name="Zhao X.W."/>
            <person name="Wei L."/>
        </authorList>
    </citation>
    <scope>NUCLEOTIDE SEQUENCE [LARGE SCALE GENOMIC DNA]</scope>
    <source>
        <tissue evidence="2">Nenye</tissue>
    </source>
</reference>
<gene>
    <name evidence="2" type="ORF">ACH5RR_013538</name>
</gene>
<protein>
    <recommendedName>
        <fullName evidence="1">Chromo domain-containing protein</fullName>
    </recommendedName>
</protein>
<name>A0ABD3A0C1_9GENT</name>
<dbReference type="PROSITE" id="PS50013">
    <property type="entry name" value="CHROMO_2"/>
    <property type="match status" value="1"/>
</dbReference>
<feature type="domain" description="Chromo" evidence="1">
    <location>
        <begin position="79"/>
        <end position="109"/>
    </location>
</feature>
<comment type="caution">
    <text evidence="2">The sequence shown here is derived from an EMBL/GenBank/DDBJ whole genome shotgun (WGS) entry which is preliminary data.</text>
</comment>
<dbReference type="InterPro" id="IPR000953">
    <property type="entry name" value="Chromo/chromo_shadow_dom"/>
</dbReference>
<dbReference type="Proteomes" id="UP001630127">
    <property type="component" value="Unassembled WGS sequence"/>
</dbReference>
<sequence>MRFRRLKLELKEYGYRIKAVNSEAQSVLGIASVELTLGPWSDKCSLMAVPLDDFDLILGKEFMTTNKVFPIPHLDGVMIADERIMGQSKKNRMTDYLIHWKGETEADAT</sequence>
<dbReference type="AlphaFoldDB" id="A0ABD3A0C1"/>
<dbReference type="CDD" id="cd00024">
    <property type="entry name" value="CD_CSD"/>
    <property type="match status" value="1"/>
</dbReference>
<keyword evidence="3" id="KW-1185">Reference proteome</keyword>
<organism evidence="2 3">
    <name type="scientific">Cinchona calisaya</name>
    <dbReference type="NCBI Taxonomy" id="153742"/>
    <lineage>
        <taxon>Eukaryota</taxon>
        <taxon>Viridiplantae</taxon>
        <taxon>Streptophyta</taxon>
        <taxon>Embryophyta</taxon>
        <taxon>Tracheophyta</taxon>
        <taxon>Spermatophyta</taxon>
        <taxon>Magnoliopsida</taxon>
        <taxon>eudicotyledons</taxon>
        <taxon>Gunneridae</taxon>
        <taxon>Pentapetalae</taxon>
        <taxon>asterids</taxon>
        <taxon>lamiids</taxon>
        <taxon>Gentianales</taxon>
        <taxon>Rubiaceae</taxon>
        <taxon>Cinchonoideae</taxon>
        <taxon>Cinchoneae</taxon>
        <taxon>Cinchona</taxon>
    </lineage>
</organism>
<dbReference type="EMBL" id="JBJUIK010000006">
    <property type="protein sequence ID" value="KAL3525166.1"/>
    <property type="molecule type" value="Genomic_DNA"/>
</dbReference>
<evidence type="ECO:0000313" key="2">
    <source>
        <dbReference type="EMBL" id="KAL3525166.1"/>
    </source>
</evidence>
<proteinExistence type="predicted"/>